<proteinExistence type="predicted"/>
<accession>A0AAP2AE37</accession>
<dbReference type="Proteomes" id="UP000653275">
    <property type="component" value="Unassembled WGS sequence"/>
</dbReference>
<dbReference type="InterPro" id="IPR058531">
    <property type="entry name" value="Baseplate_J_M"/>
</dbReference>
<evidence type="ECO:0000313" key="2">
    <source>
        <dbReference type="EMBL" id="MBL5935440.1"/>
    </source>
</evidence>
<gene>
    <name evidence="2" type="ORF">I7V27_13430</name>
</gene>
<sequence>MIDLSRIPPPDIVENIDPEKILQEWIAALVAGDTAYDGLLESDPAYIQGEAISNRESLLRQRVNEAIRAVLLASSKGDDLDQLGGNFGVERLITAPAQPDAIPPVDAVYESDDAYRERIQLSWSRLSTAGAWDAYKYFASGADGDVLDVEAYGPETHGMPGQVLIYVLSRTGDGTASSELIAAVHAAVNSKEVRPITDYVTTQSAGIVPYGVVADVYIPYGLDADVVMDAARKALDTYTESVHRVGGVVAHSGIDGSLHQPGVVRVVIHEPPDDILCNMGEAPWCRGIELNKVIFNGD</sequence>
<protein>
    <submittedName>
        <fullName evidence="2">Baseplate J/gp47 family protein</fullName>
    </submittedName>
</protein>
<comment type="caution">
    <text evidence="2">The sequence shown here is derived from an EMBL/GenBank/DDBJ whole genome shotgun (WGS) entry which is preliminary data.</text>
</comment>
<name>A0AAP2AE37_LELAM</name>
<evidence type="ECO:0000259" key="1">
    <source>
        <dbReference type="Pfam" id="PF26078"/>
    </source>
</evidence>
<dbReference type="PANTHER" id="PTHR35862">
    <property type="entry name" value="FELS-2 PROPHAGE PROTEIN"/>
    <property type="match status" value="1"/>
</dbReference>
<dbReference type="Pfam" id="PF26078">
    <property type="entry name" value="Baseplate_J_M"/>
    <property type="match status" value="1"/>
</dbReference>
<organism evidence="2 3">
    <name type="scientific">Lelliottia amnigena</name>
    <name type="common">Enterobacter amnigenus</name>
    <dbReference type="NCBI Taxonomy" id="61646"/>
    <lineage>
        <taxon>Bacteria</taxon>
        <taxon>Pseudomonadati</taxon>
        <taxon>Pseudomonadota</taxon>
        <taxon>Gammaproteobacteria</taxon>
        <taxon>Enterobacterales</taxon>
        <taxon>Enterobacteriaceae</taxon>
        <taxon>Lelliottia</taxon>
    </lineage>
</organism>
<dbReference type="PANTHER" id="PTHR35862:SF1">
    <property type="entry name" value="FELS-2 PROPHAGE PROTEIN"/>
    <property type="match status" value="1"/>
</dbReference>
<evidence type="ECO:0000313" key="3">
    <source>
        <dbReference type="Proteomes" id="UP000653275"/>
    </source>
</evidence>
<reference evidence="2" key="1">
    <citation type="submission" date="2020-12" db="EMBL/GenBank/DDBJ databases">
        <title>Draft genome sequence of Enterobacter spp., Lelliottia spp. and Serratia spp. isolated from drinking water reservoirs and lakes.</title>
        <authorList>
            <person name="Reitter C."/>
            <person name="Neuhaus K."/>
            <person name="Huegler M."/>
        </authorList>
    </citation>
    <scope>NUCLEOTIDE SEQUENCE</scope>
    <source>
        <strain evidence="2">TZW15</strain>
    </source>
</reference>
<dbReference type="RefSeq" id="WP_202665942.1">
    <property type="nucleotide sequence ID" value="NZ_JAENMR010000006.1"/>
</dbReference>
<dbReference type="AlphaFoldDB" id="A0AAP2AE37"/>
<dbReference type="InterPro" id="IPR014507">
    <property type="entry name" value="Baseplate_assembly_J_pred"/>
</dbReference>
<dbReference type="PIRSF" id="PIRSF020481">
    <property type="entry name" value="BAP"/>
    <property type="match status" value="1"/>
</dbReference>
<dbReference type="InterPro" id="IPR052726">
    <property type="entry name" value="Phage_Baseplate_Hub"/>
</dbReference>
<dbReference type="EMBL" id="JAENMS010000006">
    <property type="protein sequence ID" value="MBL5935440.1"/>
    <property type="molecule type" value="Genomic_DNA"/>
</dbReference>
<feature type="domain" description="Baseplate J-like central" evidence="1">
    <location>
        <begin position="127"/>
        <end position="203"/>
    </location>
</feature>